<keyword evidence="3" id="KW-1185">Reference proteome</keyword>
<protein>
    <recommendedName>
        <fullName evidence="4">Ester cyclase</fullName>
    </recommendedName>
</protein>
<evidence type="ECO:0000313" key="3">
    <source>
        <dbReference type="Proteomes" id="UP000198406"/>
    </source>
</evidence>
<dbReference type="InterPro" id="IPR032710">
    <property type="entry name" value="NTF2-like_dom_sf"/>
</dbReference>
<dbReference type="GO" id="GO:0030638">
    <property type="term" value="P:polyketide metabolic process"/>
    <property type="evidence" value="ECO:0007669"/>
    <property type="project" value="InterPro"/>
</dbReference>
<feature type="region of interest" description="Disordered" evidence="1">
    <location>
        <begin position="1"/>
        <end position="73"/>
    </location>
</feature>
<accession>A0A1Z5JRG9</accession>
<organism evidence="2 3">
    <name type="scientific">Fistulifera solaris</name>
    <name type="common">Oleaginous diatom</name>
    <dbReference type="NCBI Taxonomy" id="1519565"/>
    <lineage>
        <taxon>Eukaryota</taxon>
        <taxon>Sar</taxon>
        <taxon>Stramenopiles</taxon>
        <taxon>Ochrophyta</taxon>
        <taxon>Bacillariophyta</taxon>
        <taxon>Bacillariophyceae</taxon>
        <taxon>Bacillariophycidae</taxon>
        <taxon>Naviculales</taxon>
        <taxon>Naviculaceae</taxon>
        <taxon>Fistulifera</taxon>
    </lineage>
</organism>
<proteinExistence type="predicted"/>
<dbReference type="EMBL" id="BDSP01000108">
    <property type="protein sequence ID" value="GAX16623.1"/>
    <property type="molecule type" value="Genomic_DNA"/>
</dbReference>
<dbReference type="PANTHER" id="PTHR38436">
    <property type="entry name" value="POLYKETIDE CYCLASE SNOAL-LIKE DOMAIN"/>
    <property type="match status" value="1"/>
</dbReference>
<dbReference type="InParanoid" id="A0A1Z5JRG9"/>
<dbReference type="OrthoDB" id="41330at2759"/>
<dbReference type="Pfam" id="PF07366">
    <property type="entry name" value="SnoaL"/>
    <property type="match status" value="1"/>
</dbReference>
<dbReference type="Gene3D" id="3.10.450.50">
    <property type="match status" value="1"/>
</dbReference>
<name>A0A1Z5JRG9_FISSO</name>
<dbReference type="AlphaFoldDB" id="A0A1Z5JRG9"/>
<gene>
    <name evidence="2" type="ORF">FisN_23Lh248</name>
</gene>
<feature type="compositionally biased region" description="Low complexity" evidence="1">
    <location>
        <begin position="8"/>
        <end position="33"/>
    </location>
</feature>
<dbReference type="SUPFAM" id="SSF54427">
    <property type="entry name" value="NTF2-like"/>
    <property type="match status" value="1"/>
</dbReference>
<dbReference type="InterPro" id="IPR009959">
    <property type="entry name" value="Cyclase_SnoaL-like"/>
</dbReference>
<sequence>MPPPPQQLLPQQHQQQQQYPPQQYAHQTPQKPVMKPPQPPHPNAARVTTTVRVPPPPRVKPETRENLAEETTPASTRDVVKKFIADIWNRGEVDLIPEICSTGLRFNGNTGFDRVGHDGLARMVGTIRDALDDYHCEIHSMVVENNKAFCRLRFTGRHTGSLLGYEPTNKIVAWMGATEFTCQNGKIVKVWELGDVKSLEEQLSNDVVED</sequence>
<comment type="caution">
    <text evidence="2">The sequence shown here is derived from an EMBL/GenBank/DDBJ whole genome shotgun (WGS) entry which is preliminary data.</text>
</comment>
<evidence type="ECO:0000256" key="1">
    <source>
        <dbReference type="SAM" id="MobiDB-lite"/>
    </source>
</evidence>
<reference evidence="2 3" key="1">
    <citation type="journal article" date="2015" name="Plant Cell">
        <title>Oil accumulation by the oleaginous diatom Fistulifera solaris as revealed by the genome and transcriptome.</title>
        <authorList>
            <person name="Tanaka T."/>
            <person name="Maeda Y."/>
            <person name="Veluchamy A."/>
            <person name="Tanaka M."/>
            <person name="Abida H."/>
            <person name="Marechal E."/>
            <person name="Bowler C."/>
            <person name="Muto M."/>
            <person name="Sunaga Y."/>
            <person name="Tanaka M."/>
            <person name="Yoshino T."/>
            <person name="Taniguchi T."/>
            <person name="Fukuda Y."/>
            <person name="Nemoto M."/>
            <person name="Matsumoto M."/>
            <person name="Wong P.S."/>
            <person name="Aburatani S."/>
            <person name="Fujibuchi W."/>
        </authorList>
    </citation>
    <scope>NUCLEOTIDE SEQUENCE [LARGE SCALE GENOMIC DNA]</scope>
    <source>
        <strain evidence="2 3">JPCC DA0580</strain>
    </source>
</reference>
<evidence type="ECO:0008006" key="4">
    <source>
        <dbReference type="Google" id="ProtNLM"/>
    </source>
</evidence>
<dbReference type="Proteomes" id="UP000198406">
    <property type="component" value="Unassembled WGS sequence"/>
</dbReference>
<dbReference type="PANTHER" id="PTHR38436:SF1">
    <property type="entry name" value="ESTER CYCLASE"/>
    <property type="match status" value="1"/>
</dbReference>
<evidence type="ECO:0000313" key="2">
    <source>
        <dbReference type="EMBL" id="GAX16623.1"/>
    </source>
</evidence>